<feature type="region of interest" description="Disordered" evidence="1">
    <location>
        <begin position="573"/>
        <end position="595"/>
    </location>
</feature>
<name>A0A0L1JAU5_ASPN3</name>
<dbReference type="Pfam" id="PF21666">
    <property type="entry name" value="DUF4246_N"/>
    <property type="match status" value="1"/>
</dbReference>
<comment type="caution">
    <text evidence="4">The sequence shown here is derived from an EMBL/GenBank/DDBJ whole genome shotgun (WGS) entry which is preliminary data.</text>
</comment>
<organism evidence="4 5">
    <name type="scientific">Aspergillus nomiae NRRL (strain ATCC 15546 / NRRL 13137 / CBS 260.88 / M93)</name>
    <dbReference type="NCBI Taxonomy" id="1509407"/>
    <lineage>
        <taxon>Eukaryota</taxon>
        <taxon>Fungi</taxon>
        <taxon>Dikarya</taxon>
        <taxon>Ascomycota</taxon>
        <taxon>Pezizomycotina</taxon>
        <taxon>Eurotiomycetes</taxon>
        <taxon>Eurotiomycetidae</taxon>
        <taxon>Eurotiales</taxon>
        <taxon>Aspergillaceae</taxon>
        <taxon>Aspergillus</taxon>
        <taxon>Aspergillus subgen. Circumdati</taxon>
    </lineage>
</organism>
<proteinExistence type="predicted"/>
<dbReference type="InterPro" id="IPR049192">
    <property type="entry name" value="DUF4246_C"/>
</dbReference>
<sequence>MESTNTRFDLPGYSIPLNYIDADDMFPNALGNYSTERLNTHREILMMRALNSITDKSDWEKKVFDEEITTKWRKEIMDTGDDITPTMMDWIIKEAQWKAEVFRDTKRVVAFDAGVVKSDTAITEDLRQALKEAVRPLEDVPEELKDYHPGSDGKVVDLVHPSLFPVVYGRTRVLHRKLIGLEDLENSIGEGKVLAVPTEEETTTVDDDYDDDDDDDDDDKWSSRNITHQPYSRKFQWLPCDVHFTDTSECRIASYINNLHPKQHGPLYQVIEKILAQTIPLWNMTLTLVQDHYSRIPYKKIQYDEHPEAEPQAANEEEEWSEEYNERWERWRQREPIRRPEPRKFIPHVIRAKRQVNLCEDFARNGLQVIVKLANIELTPDKPEYNGGSWHIEGQLNEHICATAIYYYESENITENRLAFRQRASRRTISDMPYEQSRHEFLQAIFGLDYKSAYTKSNITQVLGSVDTRQGRLLTFPNSLQHRVSPFTLADRTKPGHRKILAFFLVDPHLSIISSGNVPPQQESWWKERQEVVGKLLNERLPVELQNMVKKDIDATPITMEEARQYRQELMKERSSKSKAQNREFETGSFNLCQH</sequence>
<dbReference type="InterPro" id="IPR049207">
    <property type="entry name" value="DUF4246_N"/>
</dbReference>
<accession>A0A0L1JAU5</accession>
<dbReference type="PANTHER" id="PTHR33119">
    <property type="entry name" value="IFI3P"/>
    <property type="match status" value="1"/>
</dbReference>
<dbReference type="STRING" id="1509407.A0A0L1JAU5"/>
<protein>
    <recommendedName>
        <fullName evidence="6">Duf1665 domain containing protein</fullName>
    </recommendedName>
</protein>
<dbReference type="EMBL" id="JNOM01000043">
    <property type="protein sequence ID" value="KNG88874.1"/>
    <property type="molecule type" value="Genomic_DNA"/>
</dbReference>
<evidence type="ECO:0000256" key="1">
    <source>
        <dbReference type="SAM" id="MobiDB-lite"/>
    </source>
</evidence>
<dbReference type="RefSeq" id="XP_015409797.1">
    <property type="nucleotide sequence ID" value="XM_015548972.1"/>
</dbReference>
<evidence type="ECO:0000313" key="5">
    <source>
        <dbReference type="Proteomes" id="UP000037505"/>
    </source>
</evidence>
<dbReference type="Proteomes" id="UP000037505">
    <property type="component" value="Unassembled WGS sequence"/>
</dbReference>
<evidence type="ECO:0000259" key="2">
    <source>
        <dbReference type="Pfam" id="PF14033"/>
    </source>
</evidence>
<feature type="compositionally biased region" description="Basic and acidic residues" evidence="1">
    <location>
        <begin position="573"/>
        <end position="586"/>
    </location>
</feature>
<feature type="domain" description="DUF4246" evidence="2">
    <location>
        <begin position="86"/>
        <end position="528"/>
    </location>
</feature>
<gene>
    <name evidence="4" type="ORF">ANOM_003715</name>
</gene>
<dbReference type="GeneID" id="26805519"/>
<evidence type="ECO:0000313" key="4">
    <source>
        <dbReference type="EMBL" id="KNG88874.1"/>
    </source>
</evidence>
<reference evidence="4 5" key="1">
    <citation type="submission" date="2014-06" db="EMBL/GenBank/DDBJ databases">
        <title>The Genome of the Aflatoxigenic Filamentous Fungus Aspergillus nomius.</title>
        <authorList>
            <person name="Moore M.G."/>
            <person name="Shannon B.M."/>
            <person name="Brian M.M."/>
        </authorList>
    </citation>
    <scope>NUCLEOTIDE SEQUENCE [LARGE SCALE GENOMIC DNA]</scope>
    <source>
        <strain evidence="4 5">NRRL 13137</strain>
    </source>
</reference>
<keyword evidence="5" id="KW-1185">Reference proteome</keyword>
<feature type="domain" description="DUF4246" evidence="3">
    <location>
        <begin position="10"/>
        <end position="75"/>
    </location>
</feature>
<dbReference type="OrthoDB" id="415532at2759"/>
<feature type="compositionally biased region" description="Acidic residues" evidence="1">
    <location>
        <begin position="198"/>
        <end position="219"/>
    </location>
</feature>
<dbReference type="AlphaFoldDB" id="A0A0L1JAU5"/>
<dbReference type="InterPro" id="IPR025340">
    <property type="entry name" value="DUF4246"/>
</dbReference>
<dbReference type="Pfam" id="PF14033">
    <property type="entry name" value="DUF4246"/>
    <property type="match status" value="1"/>
</dbReference>
<dbReference type="PANTHER" id="PTHR33119:SF1">
    <property type="entry name" value="FE2OG DIOXYGENASE DOMAIN-CONTAINING PROTEIN"/>
    <property type="match status" value="1"/>
</dbReference>
<feature type="region of interest" description="Disordered" evidence="1">
    <location>
        <begin position="196"/>
        <end position="225"/>
    </location>
</feature>
<evidence type="ECO:0000259" key="3">
    <source>
        <dbReference type="Pfam" id="PF21666"/>
    </source>
</evidence>
<evidence type="ECO:0008006" key="6">
    <source>
        <dbReference type="Google" id="ProtNLM"/>
    </source>
</evidence>